<protein>
    <submittedName>
        <fullName evidence="4">Quinone oxidoreductase 1</fullName>
        <ecNumber evidence="4">1.6.5.5</ecNumber>
    </submittedName>
</protein>
<dbReference type="OrthoDB" id="3727682at2"/>
<evidence type="ECO:0000259" key="3">
    <source>
        <dbReference type="SMART" id="SM00829"/>
    </source>
</evidence>
<dbReference type="PANTHER" id="PTHR48106">
    <property type="entry name" value="QUINONE OXIDOREDUCTASE PIG3-RELATED"/>
    <property type="match status" value="1"/>
</dbReference>
<dbReference type="EMBL" id="CP023994">
    <property type="protein sequence ID" value="AWR20676.1"/>
    <property type="molecule type" value="Genomic_DNA"/>
</dbReference>
<dbReference type="RefSeq" id="WP_110232611.1">
    <property type="nucleotide sequence ID" value="NZ_CP023994.1"/>
</dbReference>
<dbReference type="Pfam" id="PF08240">
    <property type="entry name" value="ADH_N"/>
    <property type="match status" value="1"/>
</dbReference>
<organism evidence="4 5">
    <name type="scientific">Aurantimicrobium photophilum</name>
    <dbReference type="NCBI Taxonomy" id="1987356"/>
    <lineage>
        <taxon>Bacteria</taxon>
        <taxon>Bacillati</taxon>
        <taxon>Actinomycetota</taxon>
        <taxon>Actinomycetes</taxon>
        <taxon>Micrococcales</taxon>
        <taxon>Microbacteriaceae</taxon>
        <taxon>Aurantimicrobium</taxon>
    </lineage>
</organism>
<evidence type="ECO:0000256" key="1">
    <source>
        <dbReference type="ARBA" id="ARBA00022857"/>
    </source>
</evidence>
<dbReference type="SUPFAM" id="SSF50129">
    <property type="entry name" value="GroES-like"/>
    <property type="match status" value="1"/>
</dbReference>
<dbReference type="GO" id="GO:0070402">
    <property type="term" value="F:NADPH binding"/>
    <property type="evidence" value="ECO:0007669"/>
    <property type="project" value="TreeGrafter"/>
</dbReference>
<dbReference type="PANTHER" id="PTHR48106:SF13">
    <property type="entry name" value="QUINONE OXIDOREDUCTASE-RELATED"/>
    <property type="match status" value="1"/>
</dbReference>
<dbReference type="Pfam" id="PF13602">
    <property type="entry name" value="ADH_zinc_N_2"/>
    <property type="match status" value="1"/>
</dbReference>
<dbReference type="Gene3D" id="3.40.50.720">
    <property type="entry name" value="NAD(P)-binding Rossmann-like Domain"/>
    <property type="match status" value="1"/>
</dbReference>
<dbReference type="Proteomes" id="UP000246894">
    <property type="component" value="Chromosome"/>
</dbReference>
<dbReference type="EC" id="1.6.5.5" evidence="4"/>
<reference evidence="4 5" key="1">
    <citation type="submission" date="2017-10" db="EMBL/GenBank/DDBJ databases">
        <title>Genome of an Actinobacterium that displays light-enhanced growth.</title>
        <authorList>
            <person name="Maresca J.A."/>
            <person name="Hempel P."/>
            <person name="Shevchenko O."/>
            <person name="Miller K.J."/>
            <person name="Hahn M.W."/>
        </authorList>
    </citation>
    <scope>NUCLEOTIDE SEQUENCE [LARGE SCALE GENOMIC DNA]</scope>
    <source>
        <strain evidence="4 5">MWH-Mo1</strain>
    </source>
</reference>
<dbReference type="InterPro" id="IPR013154">
    <property type="entry name" value="ADH-like_N"/>
</dbReference>
<keyword evidence="2 4" id="KW-0560">Oxidoreductase</keyword>
<dbReference type="GO" id="GO:0003960">
    <property type="term" value="F:quinone reductase (NADPH) activity"/>
    <property type="evidence" value="ECO:0007669"/>
    <property type="project" value="UniProtKB-EC"/>
</dbReference>
<accession>A0A2Z3RXJ1</accession>
<proteinExistence type="predicted"/>
<sequence>MPRALLYDEFGGIDVLYIGEVPHSEMQPGQVRLSVKAAALNPFDFKMRSGLIPMPATFPHGVGNDVAGIVTEVAAGSTYFNGDPIVAGDEVLGFADQNAIAEDVVLGASQIAPKPAGLSWEVAGGLAVAGLTADACITALNISAADTLGVSAAAGSVGQVFCQLALAKGATVIGSASPANAEFLRQLGVIPVDYTGDIAAQFTFAAPHGLTKFQDNFGRPAIDMALGLGLSPEKVCSIVDHGAVAELGLATPGRYERSASKLSELAHLVASGKLTLNVQARFPLEHFREACELLEARHVRGKVVITF</sequence>
<dbReference type="InterPro" id="IPR020843">
    <property type="entry name" value="ER"/>
</dbReference>
<dbReference type="InterPro" id="IPR036291">
    <property type="entry name" value="NAD(P)-bd_dom_sf"/>
</dbReference>
<keyword evidence="1" id="KW-0521">NADP</keyword>
<evidence type="ECO:0000313" key="5">
    <source>
        <dbReference type="Proteomes" id="UP000246894"/>
    </source>
</evidence>
<dbReference type="InterPro" id="IPR011032">
    <property type="entry name" value="GroES-like_sf"/>
</dbReference>
<dbReference type="KEGG" id="aum:AURMO_00051"/>
<dbReference type="AlphaFoldDB" id="A0A2Z3RXJ1"/>
<dbReference type="CDD" id="cd05289">
    <property type="entry name" value="MDR_like_2"/>
    <property type="match status" value="1"/>
</dbReference>
<gene>
    <name evidence="4" type="ORF">AURMO_00051</name>
</gene>
<dbReference type="GO" id="GO:0035925">
    <property type="term" value="F:mRNA 3'-UTR AU-rich region binding"/>
    <property type="evidence" value="ECO:0007669"/>
    <property type="project" value="TreeGrafter"/>
</dbReference>
<feature type="domain" description="Enoyl reductase (ER)" evidence="3">
    <location>
        <begin position="11"/>
        <end position="305"/>
    </location>
</feature>
<keyword evidence="5" id="KW-1185">Reference proteome</keyword>
<dbReference type="GO" id="GO:0005829">
    <property type="term" value="C:cytosol"/>
    <property type="evidence" value="ECO:0007669"/>
    <property type="project" value="TreeGrafter"/>
</dbReference>
<dbReference type="SMART" id="SM00829">
    <property type="entry name" value="PKS_ER"/>
    <property type="match status" value="1"/>
</dbReference>
<dbReference type="SUPFAM" id="SSF51735">
    <property type="entry name" value="NAD(P)-binding Rossmann-fold domains"/>
    <property type="match status" value="1"/>
</dbReference>
<name>A0A2Z3RXJ1_9MICO</name>
<evidence type="ECO:0000313" key="4">
    <source>
        <dbReference type="EMBL" id="AWR20676.1"/>
    </source>
</evidence>
<dbReference type="Gene3D" id="3.90.180.10">
    <property type="entry name" value="Medium-chain alcohol dehydrogenases, catalytic domain"/>
    <property type="match status" value="1"/>
</dbReference>
<evidence type="ECO:0000256" key="2">
    <source>
        <dbReference type="ARBA" id="ARBA00023002"/>
    </source>
</evidence>